<evidence type="ECO:0000313" key="2">
    <source>
        <dbReference type="Proteomes" id="UP000254255"/>
    </source>
</evidence>
<keyword evidence="1" id="KW-0240">DNA-directed RNA polymerase</keyword>
<dbReference type="EC" id="2.7.7.6" evidence="1"/>
<dbReference type="Proteomes" id="UP000254255">
    <property type="component" value="Unassembled WGS sequence"/>
</dbReference>
<name>A0A377CE41_ECOLX</name>
<accession>A0A377CE41</accession>
<keyword evidence="1" id="KW-0808">Transferase</keyword>
<proteinExistence type="predicted"/>
<dbReference type="AlphaFoldDB" id="A0A377CE41"/>
<dbReference type="GO" id="GO:0003899">
    <property type="term" value="F:DNA-directed RNA polymerase activity"/>
    <property type="evidence" value="ECO:0007669"/>
    <property type="project" value="UniProtKB-EC"/>
</dbReference>
<dbReference type="GO" id="GO:0000428">
    <property type="term" value="C:DNA-directed RNA polymerase complex"/>
    <property type="evidence" value="ECO:0007669"/>
    <property type="project" value="UniProtKB-KW"/>
</dbReference>
<organism evidence="1 2">
    <name type="scientific">Escherichia coli</name>
    <dbReference type="NCBI Taxonomy" id="562"/>
    <lineage>
        <taxon>Bacteria</taxon>
        <taxon>Pseudomonadati</taxon>
        <taxon>Pseudomonadota</taxon>
        <taxon>Gammaproteobacteria</taxon>
        <taxon>Enterobacterales</taxon>
        <taxon>Enterobacteriaceae</taxon>
        <taxon>Escherichia</taxon>
    </lineage>
</organism>
<gene>
    <name evidence="1" type="primary">rpoB_2</name>
    <name evidence="1" type="ORF">NCTC13148_04410</name>
</gene>
<keyword evidence="1" id="KW-0548">Nucleotidyltransferase</keyword>
<dbReference type="EMBL" id="UGET01000004">
    <property type="protein sequence ID" value="STL89899.1"/>
    <property type="molecule type" value="Genomic_DNA"/>
</dbReference>
<evidence type="ECO:0000313" key="1">
    <source>
        <dbReference type="EMBL" id="STL89899.1"/>
    </source>
</evidence>
<keyword evidence="1" id="KW-0804">Transcription</keyword>
<protein>
    <submittedName>
        <fullName evidence="1">DNA-directed RNA polymerase subunit beta</fullName>
        <ecNumber evidence="1">2.7.7.6</ecNumber>
    </submittedName>
</protein>
<sequence>MELVPERLRGETASFDIEANGKVYVEKGRRITARHIRQLEKRRRSN</sequence>
<reference evidence="1 2" key="1">
    <citation type="submission" date="2018-06" db="EMBL/GenBank/DDBJ databases">
        <authorList>
            <consortium name="Pathogen Informatics"/>
            <person name="Doyle S."/>
        </authorList>
    </citation>
    <scope>NUCLEOTIDE SEQUENCE [LARGE SCALE GENOMIC DNA]</scope>
    <source>
        <strain evidence="1 2">NCTC13148</strain>
    </source>
</reference>